<dbReference type="CDD" id="cd00190">
    <property type="entry name" value="Tryp_SPc"/>
    <property type="match status" value="1"/>
</dbReference>
<dbReference type="InterPro" id="IPR043504">
    <property type="entry name" value="Peptidase_S1_PA_chymotrypsin"/>
</dbReference>
<dbReference type="Gene3D" id="2.40.10.10">
    <property type="entry name" value="Trypsin-like serine proteases"/>
    <property type="match status" value="2"/>
</dbReference>
<dbReference type="AlphaFoldDB" id="A0AAV8VVR9"/>
<dbReference type="InterPro" id="IPR001254">
    <property type="entry name" value="Trypsin_dom"/>
</dbReference>
<comment type="caution">
    <text evidence="4">The sequence shown here is derived from an EMBL/GenBank/DDBJ whole genome shotgun (WGS) entry which is preliminary data.</text>
</comment>
<feature type="signal peptide" evidence="2">
    <location>
        <begin position="1"/>
        <end position="16"/>
    </location>
</feature>
<protein>
    <recommendedName>
        <fullName evidence="3">Peptidase S1 domain-containing protein</fullName>
    </recommendedName>
</protein>
<name>A0AAV8VVR9_9CUCU</name>
<keyword evidence="1" id="KW-1015">Disulfide bond</keyword>
<organism evidence="4 5">
    <name type="scientific">Exocentrus adspersus</name>
    <dbReference type="NCBI Taxonomy" id="1586481"/>
    <lineage>
        <taxon>Eukaryota</taxon>
        <taxon>Metazoa</taxon>
        <taxon>Ecdysozoa</taxon>
        <taxon>Arthropoda</taxon>
        <taxon>Hexapoda</taxon>
        <taxon>Insecta</taxon>
        <taxon>Pterygota</taxon>
        <taxon>Neoptera</taxon>
        <taxon>Endopterygota</taxon>
        <taxon>Coleoptera</taxon>
        <taxon>Polyphaga</taxon>
        <taxon>Cucujiformia</taxon>
        <taxon>Chrysomeloidea</taxon>
        <taxon>Cerambycidae</taxon>
        <taxon>Lamiinae</taxon>
        <taxon>Acanthocinini</taxon>
        <taxon>Exocentrus</taxon>
    </lineage>
</organism>
<dbReference type="PANTHER" id="PTHR24250">
    <property type="entry name" value="CHYMOTRYPSIN-RELATED"/>
    <property type="match status" value="1"/>
</dbReference>
<dbReference type="GO" id="GO:0006508">
    <property type="term" value="P:proteolysis"/>
    <property type="evidence" value="ECO:0007669"/>
    <property type="project" value="InterPro"/>
</dbReference>
<keyword evidence="2" id="KW-0732">Signal</keyword>
<evidence type="ECO:0000259" key="3">
    <source>
        <dbReference type="PROSITE" id="PS50240"/>
    </source>
</evidence>
<reference evidence="4 5" key="1">
    <citation type="journal article" date="2023" name="Insect Mol. Biol.">
        <title>Genome sequencing provides insights into the evolution of gene families encoding plant cell wall-degrading enzymes in longhorned beetles.</title>
        <authorList>
            <person name="Shin N.R."/>
            <person name="Okamura Y."/>
            <person name="Kirsch R."/>
            <person name="Pauchet Y."/>
        </authorList>
    </citation>
    <scope>NUCLEOTIDE SEQUENCE [LARGE SCALE GENOMIC DNA]</scope>
    <source>
        <strain evidence="4">EAD_L_NR</strain>
    </source>
</reference>
<gene>
    <name evidence="4" type="ORF">NQ315_011576</name>
</gene>
<dbReference type="GO" id="GO:0004252">
    <property type="term" value="F:serine-type endopeptidase activity"/>
    <property type="evidence" value="ECO:0007669"/>
    <property type="project" value="InterPro"/>
</dbReference>
<evidence type="ECO:0000256" key="1">
    <source>
        <dbReference type="ARBA" id="ARBA00023157"/>
    </source>
</evidence>
<accession>A0AAV8VVR9</accession>
<feature type="domain" description="Peptidase S1" evidence="3">
    <location>
        <begin position="51"/>
        <end position="277"/>
    </location>
</feature>
<dbReference type="FunFam" id="2.40.10.10:FF:000166">
    <property type="entry name" value="Trypsin"/>
    <property type="match status" value="1"/>
</dbReference>
<sequence>MQVAICLIAILGSSVALPAKNFPWNEIKGTNLLVKPVSDYSTVDAANSGRIIGGNEVSPHSLPFHVGLIIHFQSFCSGTLISPNFVLTAAHCIVRASHVELIFGAHNVNIEESTQLRVASVNIICHPDYRKPDLNSNDIALIKTPSHIVTNNYIQIVTLAPADAGSYEGFVVALSGWGTTSDSSTGITSGLREAYITVMENYLCALFWPSYNYSTNICTSGIGAVGGCNGDNGAPLMSVRHQIGIVSMISSDACEMGWPTGYTRISHYRSWIDQQISL</sequence>
<evidence type="ECO:0000313" key="4">
    <source>
        <dbReference type="EMBL" id="KAJ8918119.1"/>
    </source>
</evidence>
<dbReference type="Proteomes" id="UP001159042">
    <property type="component" value="Unassembled WGS sequence"/>
</dbReference>
<dbReference type="InterPro" id="IPR018114">
    <property type="entry name" value="TRYPSIN_HIS"/>
</dbReference>
<feature type="chain" id="PRO_5043395548" description="Peptidase S1 domain-containing protein" evidence="2">
    <location>
        <begin position="17"/>
        <end position="278"/>
    </location>
</feature>
<dbReference type="SMART" id="SM00020">
    <property type="entry name" value="Tryp_SPc"/>
    <property type="match status" value="1"/>
</dbReference>
<dbReference type="SUPFAM" id="SSF50494">
    <property type="entry name" value="Trypsin-like serine proteases"/>
    <property type="match status" value="1"/>
</dbReference>
<dbReference type="EMBL" id="JANEYG010000028">
    <property type="protein sequence ID" value="KAJ8918119.1"/>
    <property type="molecule type" value="Genomic_DNA"/>
</dbReference>
<proteinExistence type="predicted"/>
<evidence type="ECO:0000313" key="5">
    <source>
        <dbReference type="Proteomes" id="UP001159042"/>
    </source>
</evidence>
<dbReference type="PANTHER" id="PTHR24250:SF50">
    <property type="entry name" value="PEPTIDASE S1 DOMAIN-CONTAINING PROTEIN"/>
    <property type="match status" value="1"/>
</dbReference>
<dbReference type="PROSITE" id="PS50240">
    <property type="entry name" value="TRYPSIN_DOM"/>
    <property type="match status" value="1"/>
</dbReference>
<dbReference type="InterPro" id="IPR009003">
    <property type="entry name" value="Peptidase_S1_PA"/>
</dbReference>
<evidence type="ECO:0000256" key="2">
    <source>
        <dbReference type="SAM" id="SignalP"/>
    </source>
</evidence>
<dbReference type="PRINTS" id="PR00722">
    <property type="entry name" value="CHYMOTRYPSIN"/>
</dbReference>
<keyword evidence="5" id="KW-1185">Reference proteome</keyword>
<dbReference type="InterPro" id="IPR001314">
    <property type="entry name" value="Peptidase_S1A"/>
</dbReference>
<dbReference type="PROSITE" id="PS00134">
    <property type="entry name" value="TRYPSIN_HIS"/>
    <property type="match status" value="1"/>
</dbReference>
<dbReference type="Pfam" id="PF00089">
    <property type="entry name" value="Trypsin"/>
    <property type="match status" value="1"/>
</dbReference>